<evidence type="ECO:0000313" key="4">
    <source>
        <dbReference type="Proteomes" id="UP000199045"/>
    </source>
</evidence>
<dbReference type="PROSITE" id="PS51352">
    <property type="entry name" value="THIOREDOXIN_2"/>
    <property type="match status" value="1"/>
</dbReference>
<dbReference type="RefSeq" id="WP_176842237.1">
    <property type="nucleotide sequence ID" value="NZ_FNBN01000002.1"/>
</dbReference>
<name>A0A1G7NPB4_CHIFI</name>
<keyword evidence="1" id="KW-0732">Signal</keyword>
<dbReference type="InterPro" id="IPR000866">
    <property type="entry name" value="AhpC/TSA"/>
</dbReference>
<proteinExistence type="predicted"/>
<dbReference type="AlphaFoldDB" id="A0A1G7NPB4"/>
<reference evidence="3 4" key="1">
    <citation type="submission" date="2016-10" db="EMBL/GenBank/DDBJ databases">
        <authorList>
            <person name="de Groot N.N."/>
        </authorList>
    </citation>
    <scope>NUCLEOTIDE SEQUENCE [LARGE SCALE GENOMIC DNA]</scope>
    <source>
        <strain evidence="3 4">DSM 527</strain>
    </source>
</reference>
<dbReference type="Gene3D" id="3.40.30.10">
    <property type="entry name" value="Glutaredoxin"/>
    <property type="match status" value="1"/>
</dbReference>
<dbReference type="SUPFAM" id="SSF52833">
    <property type="entry name" value="Thioredoxin-like"/>
    <property type="match status" value="1"/>
</dbReference>
<sequence length="447" mass="51359">MKLILLITFMSALYFNGSAQMNAYYPQAGDTIRNHMFTDIVNYNGKSASIYDFRGKWLILDTWTTSCTACIASFPKMDSLDRAFKENVKIIMVGATKPYAGKSNKADEKRIKDLYAHLDKKHHFQITTAFDSILYLKYDMYAVPQILIIDPQGIVKAVTTTITASQLISLIKGNDTFFEKYYSKTEFERKNKYNRNIPFLTNGNMANGGYDTSYLFRSLLKVSDSETPYGRITRLFGQRATKIDNGRIECLRYTLTSLYRVAYFGVDDWDIWDEEIYSKYSGELILDLKDSSAFVNANKKTYAYSLTVPKERSTVSYLMAVMQSDLKNYFGFNVSVKKQEVPVYLLEIGDRKKFDNLIAEKGSIDSINFTYDNMLLSNRPIDELVKHLSFLLKLDLPIFNNTGMNVNINIDLKANMVDEKDIERQLEKFGLRIVTGTKELESIRLSD</sequence>
<dbReference type="CDD" id="cd02966">
    <property type="entry name" value="TlpA_like_family"/>
    <property type="match status" value="1"/>
</dbReference>
<dbReference type="InterPro" id="IPR013766">
    <property type="entry name" value="Thioredoxin_domain"/>
</dbReference>
<feature type="signal peptide" evidence="1">
    <location>
        <begin position="1"/>
        <end position="23"/>
    </location>
</feature>
<feature type="chain" id="PRO_5011764083" evidence="1">
    <location>
        <begin position="24"/>
        <end position="447"/>
    </location>
</feature>
<dbReference type="PANTHER" id="PTHR42852:SF13">
    <property type="entry name" value="PROTEIN DIPZ"/>
    <property type="match status" value="1"/>
</dbReference>
<dbReference type="EMBL" id="FNBN01000002">
    <property type="protein sequence ID" value="SDF75894.1"/>
    <property type="molecule type" value="Genomic_DNA"/>
</dbReference>
<evidence type="ECO:0000313" key="3">
    <source>
        <dbReference type="EMBL" id="SDF75894.1"/>
    </source>
</evidence>
<dbReference type="GO" id="GO:0016209">
    <property type="term" value="F:antioxidant activity"/>
    <property type="evidence" value="ECO:0007669"/>
    <property type="project" value="InterPro"/>
</dbReference>
<dbReference type="GO" id="GO:0016491">
    <property type="term" value="F:oxidoreductase activity"/>
    <property type="evidence" value="ECO:0007669"/>
    <property type="project" value="InterPro"/>
</dbReference>
<dbReference type="InterPro" id="IPR050553">
    <property type="entry name" value="Thioredoxin_ResA/DsbE_sf"/>
</dbReference>
<dbReference type="Pfam" id="PF00578">
    <property type="entry name" value="AhpC-TSA"/>
    <property type="match status" value="1"/>
</dbReference>
<dbReference type="STRING" id="104663.SAMN04488121_102884"/>
<protein>
    <submittedName>
        <fullName evidence="3">Peroxiredoxin</fullName>
    </submittedName>
</protein>
<accession>A0A1G7NPB4</accession>
<dbReference type="Proteomes" id="UP000199045">
    <property type="component" value="Unassembled WGS sequence"/>
</dbReference>
<dbReference type="PANTHER" id="PTHR42852">
    <property type="entry name" value="THIOL:DISULFIDE INTERCHANGE PROTEIN DSBE"/>
    <property type="match status" value="1"/>
</dbReference>
<evidence type="ECO:0000256" key="1">
    <source>
        <dbReference type="SAM" id="SignalP"/>
    </source>
</evidence>
<gene>
    <name evidence="3" type="ORF">SAMN04488121_102884</name>
</gene>
<dbReference type="InterPro" id="IPR036249">
    <property type="entry name" value="Thioredoxin-like_sf"/>
</dbReference>
<organism evidence="3 4">
    <name type="scientific">Chitinophaga filiformis</name>
    <name type="common">Myxococcus filiformis</name>
    <name type="synonym">Flexibacter filiformis</name>
    <dbReference type="NCBI Taxonomy" id="104663"/>
    <lineage>
        <taxon>Bacteria</taxon>
        <taxon>Pseudomonadati</taxon>
        <taxon>Bacteroidota</taxon>
        <taxon>Chitinophagia</taxon>
        <taxon>Chitinophagales</taxon>
        <taxon>Chitinophagaceae</taxon>
        <taxon>Chitinophaga</taxon>
    </lineage>
</organism>
<evidence type="ECO:0000259" key="2">
    <source>
        <dbReference type="PROSITE" id="PS51352"/>
    </source>
</evidence>
<feature type="domain" description="Thioredoxin" evidence="2">
    <location>
        <begin position="26"/>
        <end position="176"/>
    </location>
</feature>